<keyword evidence="1" id="KW-0812">Transmembrane</keyword>
<sequence>MNILKVYMCSWSSNVLRFSRIFVSCFFSPVVLLQLIILGGGTD</sequence>
<organism evidence="2">
    <name type="scientific">Anguilla anguilla</name>
    <name type="common">European freshwater eel</name>
    <name type="synonym">Muraena anguilla</name>
    <dbReference type="NCBI Taxonomy" id="7936"/>
    <lineage>
        <taxon>Eukaryota</taxon>
        <taxon>Metazoa</taxon>
        <taxon>Chordata</taxon>
        <taxon>Craniata</taxon>
        <taxon>Vertebrata</taxon>
        <taxon>Euteleostomi</taxon>
        <taxon>Actinopterygii</taxon>
        <taxon>Neopterygii</taxon>
        <taxon>Teleostei</taxon>
        <taxon>Anguilliformes</taxon>
        <taxon>Anguillidae</taxon>
        <taxon>Anguilla</taxon>
    </lineage>
</organism>
<reference evidence="2" key="1">
    <citation type="submission" date="2014-11" db="EMBL/GenBank/DDBJ databases">
        <authorList>
            <person name="Amaro Gonzalez C."/>
        </authorList>
    </citation>
    <scope>NUCLEOTIDE SEQUENCE</scope>
</reference>
<accession>A0A0E9SSV2</accession>
<dbReference type="AlphaFoldDB" id="A0A0E9SSV2"/>
<evidence type="ECO:0000313" key="2">
    <source>
        <dbReference type="EMBL" id="JAH43618.1"/>
    </source>
</evidence>
<feature type="transmembrane region" description="Helical" evidence="1">
    <location>
        <begin position="21"/>
        <end position="41"/>
    </location>
</feature>
<reference evidence="2" key="2">
    <citation type="journal article" date="2015" name="Fish Shellfish Immunol.">
        <title>Early steps in the European eel (Anguilla anguilla)-Vibrio vulnificus interaction in the gills: Role of the RtxA13 toxin.</title>
        <authorList>
            <person name="Callol A."/>
            <person name="Pajuelo D."/>
            <person name="Ebbesson L."/>
            <person name="Teles M."/>
            <person name="MacKenzie S."/>
            <person name="Amaro C."/>
        </authorList>
    </citation>
    <scope>NUCLEOTIDE SEQUENCE</scope>
</reference>
<proteinExistence type="predicted"/>
<protein>
    <submittedName>
        <fullName evidence="2">Uncharacterized protein</fullName>
    </submittedName>
</protein>
<evidence type="ECO:0000256" key="1">
    <source>
        <dbReference type="SAM" id="Phobius"/>
    </source>
</evidence>
<keyword evidence="1" id="KW-1133">Transmembrane helix</keyword>
<name>A0A0E9SSV2_ANGAN</name>
<dbReference type="EMBL" id="GBXM01064959">
    <property type="protein sequence ID" value="JAH43618.1"/>
    <property type="molecule type" value="Transcribed_RNA"/>
</dbReference>
<keyword evidence="1" id="KW-0472">Membrane</keyword>